<feature type="transmembrane region" description="Helical" evidence="1">
    <location>
        <begin position="35"/>
        <end position="56"/>
    </location>
</feature>
<keyword evidence="1" id="KW-1133">Transmembrane helix</keyword>
<dbReference type="EMBL" id="NGJK01000062">
    <property type="protein sequence ID" value="RAP02911.1"/>
    <property type="molecule type" value="Genomic_DNA"/>
</dbReference>
<feature type="transmembrane region" description="Helical" evidence="1">
    <location>
        <begin position="63"/>
        <end position="86"/>
    </location>
</feature>
<evidence type="ECO:0000313" key="3">
    <source>
        <dbReference type="Proteomes" id="UP000248557"/>
    </source>
</evidence>
<protein>
    <submittedName>
        <fullName evidence="2">Uncharacterized protein</fullName>
    </submittedName>
</protein>
<gene>
    <name evidence="2" type="ORF">CA615_04850</name>
</gene>
<sequence length="110" mass="12923">MYIIESYAVLFIKFESIISSFVVFILYILPPIVALLFVKYVFLIVISLVSLFLWLYNIPNMAVLFVICVFWIFMFPVLNITPPVVFDVDFELDNMELFIVRFPLLCIILP</sequence>
<name>A0A328PY64_9EURY</name>
<reference evidence="2 3" key="1">
    <citation type="submission" date="2017-05" db="EMBL/GenBank/DDBJ databases">
        <title>Host range expansion of the Methanosphaera genus to humans and monogastric animals involves recent and extensive reduction in genome content.</title>
        <authorList>
            <person name="Hoedt E.C."/>
            <person name="Volmer J.G."/>
            <person name="Parks D.H."/>
            <person name="Rosewarne C.P."/>
            <person name="Denman S.E."/>
            <person name="Mcsweeney C.S."/>
            <person name="O Cuiv P."/>
            <person name="Hugenholtz P."/>
            <person name="Tyson G.W."/>
            <person name="Morrison M."/>
        </authorList>
    </citation>
    <scope>NUCLEOTIDE SEQUENCE [LARGE SCALE GENOMIC DNA]</scope>
    <source>
        <strain evidence="2 3">PA5</strain>
    </source>
</reference>
<feature type="transmembrane region" description="Helical" evidence="1">
    <location>
        <begin position="7"/>
        <end position="29"/>
    </location>
</feature>
<keyword evidence="1" id="KW-0472">Membrane</keyword>
<dbReference type="AlphaFoldDB" id="A0A328PY64"/>
<accession>A0A328PY64</accession>
<proteinExistence type="predicted"/>
<comment type="caution">
    <text evidence="2">The sequence shown here is derived from an EMBL/GenBank/DDBJ whole genome shotgun (WGS) entry which is preliminary data.</text>
</comment>
<dbReference type="Proteomes" id="UP000248557">
    <property type="component" value="Unassembled WGS sequence"/>
</dbReference>
<keyword evidence="1" id="KW-0812">Transmembrane</keyword>
<organism evidence="2 3">
    <name type="scientific">Methanosphaera stadtmanae</name>
    <dbReference type="NCBI Taxonomy" id="2317"/>
    <lineage>
        <taxon>Archaea</taxon>
        <taxon>Methanobacteriati</taxon>
        <taxon>Methanobacteriota</taxon>
        <taxon>Methanomada group</taxon>
        <taxon>Methanobacteria</taxon>
        <taxon>Methanobacteriales</taxon>
        <taxon>Methanobacteriaceae</taxon>
        <taxon>Methanosphaera</taxon>
    </lineage>
</organism>
<evidence type="ECO:0000256" key="1">
    <source>
        <dbReference type="SAM" id="Phobius"/>
    </source>
</evidence>
<evidence type="ECO:0000313" key="2">
    <source>
        <dbReference type="EMBL" id="RAP02911.1"/>
    </source>
</evidence>